<accession>A0A2V2N275</accession>
<name>A0A2V2N275_9EURY</name>
<evidence type="ECO:0000313" key="2">
    <source>
        <dbReference type="Proteomes" id="UP000245657"/>
    </source>
</evidence>
<dbReference type="GeneID" id="97549791"/>
<dbReference type="EMBL" id="QGMY01000002">
    <property type="protein sequence ID" value="PWR74404.1"/>
    <property type="molecule type" value="Genomic_DNA"/>
</dbReference>
<dbReference type="RefSeq" id="WP_109967683.1">
    <property type="nucleotide sequence ID" value="NZ_CP176093.1"/>
</dbReference>
<keyword evidence="2" id="KW-1185">Reference proteome</keyword>
<comment type="caution">
    <text evidence="1">The sequence shown here is derived from an EMBL/GenBank/DDBJ whole genome shotgun (WGS) entry which is preliminary data.</text>
</comment>
<sequence>MEQAEAGCTPDKCESCTGCGGSIEKITLKIEWRHKDTPEEKVKEIEECIHTLSSDLAVSGVEMIFFNNTISADIAPGSSEFFINSKSLGSLTPVSTDLPVTREVLRKGIFQALLQNI</sequence>
<dbReference type="AlphaFoldDB" id="A0A2V2N275"/>
<evidence type="ECO:0000313" key="1">
    <source>
        <dbReference type="EMBL" id="PWR74404.1"/>
    </source>
</evidence>
<dbReference type="Proteomes" id="UP000245657">
    <property type="component" value="Unassembled WGS sequence"/>
</dbReference>
<protein>
    <submittedName>
        <fullName evidence="1">Uncharacterized protein</fullName>
    </submittedName>
</protein>
<reference evidence="1 2" key="1">
    <citation type="submission" date="2018-05" db="EMBL/GenBank/DDBJ databases">
        <title>Draft genome of Methanospirillum lacunae Ki8-1.</title>
        <authorList>
            <person name="Dueholm M.S."/>
            <person name="Nielsen P.H."/>
            <person name="Bakmann L.F."/>
            <person name="Otzen D.E."/>
        </authorList>
    </citation>
    <scope>NUCLEOTIDE SEQUENCE [LARGE SCALE GENOMIC DNA]</scope>
    <source>
        <strain evidence="1 2">Ki8-1</strain>
    </source>
</reference>
<dbReference type="OrthoDB" id="116617at2157"/>
<organism evidence="1 2">
    <name type="scientific">Methanospirillum lacunae</name>
    <dbReference type="NCBI Taxonomy" id="668570"/>
    <lineage>
        <taxon>Archaea</taxon>
        <taxon>Methanobacteriati</taxon>
        <taxon>Methanobacteriota</taxon>
        <taxon>Stenosarchaea group</taxon>
        <taxon>Methanomicrobia</taxon>
        <taxon>Methanomicrobiales</taxon>
        <taxon>Methanospirillaceae</taxon>
        <taxon>Methanospirillum</taxon>
    </lineage>
</organism>
<gene>
    <name evidence="1" type="ORF">DK846_04450</name>
</gene>
<proteinExistence type="predicted"/>